<evidence type="ECO:0000313" key="1">
    <source>
        <dbReference type="EMBL" id="KAK2165939.1"/>
    </source>
</evidence>
<name>A0AAD9NG54_9ANNE</name>
<protein>
    <submittedName>
        <fullName evidence="1">Uncharacterized protein</fullName>
    </submittedName>
</protein>
<accession>A0AAD9NG54</accession>
<gene>
    <name evidence="1" type="ORF">LSH36_44g09054</name>
</gene>
<evidence type="ECO:0000313" key="2">
    <source>
        <dbReference type="Proteomes" id="UP001208570"/>
    </source>
</evidence>
<comment type="caution">
    <text evidence="1">The sequence shown here is derived from an EMBL/GenBank/DDBJ whole genome shotgun (WGS) entry which is preliminary data.</text>
</comment>
<dbReference type="AlphaFoldDB" id="A0AAD9NG54"/>
<dbReference type="EMBL" id="JAODUP010000044">
    <property type="protein sequence ID" value="KAK2165939.1"/>
    <property type="molecule type" value="Genomic_DNA"/>
</dbReference>
<keyword evidence="2" id="KW-1185">Reference proteome</keyword>
<sequence length="83" mass="9565">MRENTCIYNRYQSSFVLTSIALTRSKLHYHIHDVDDVTDVVQTEPDSDVAFLKLPENGSSYDQDHVVEYSECNDTEPPIICVR</sequence>
<proteinExistence type="predicted"/>
<organism evidence="1 2">
    <name type="scientific">Paralvinella palmiformis</name>
    <dbReference type="NCBI Taxonomy" id="53620"/>
    <lineage>
        <taxon>Eukaryota</taxon>
        <taxon>Metazoa</taxon>
        <taxon>Spiralia</taxon>
        <taxon>Lophotrochozoa</taxon>
        <taxon>Annelida</taxon>
        <taxon>Polychaeta</taxon>
        <taxon>Sedentaria</taxon>
        <taxon>Canalipalpata</taxon>
        <taxon>Terebellida</taxon>
        <taxon>Terebelliformia</taxon>
        <taxon>Alvinellidae</taxon>
        <taxon>Paralvinella</taxon>
    </lineage>
</organism>
<reference evidence="1" key="1">
    <citation type="journal article" date="2023" name="Mol. Biol. Evol.">
        <title>Third-Generation Sequencing Reveals the Adaptive Role of the Epigenome in Three Deep-Sea Polychaetes.</title>
        <authorList>
            <person name="Perez M."/>
            <person name="Aroh O."/>
            <person name="Sun Y."/>
            <person name="Lan Y."/>
            <person name="Juniper S.K."/>
            <person name="Young C.R."/>
            <person name="Angers B."/>
            <person name="Qian P.Y."/>
        </authorList>
    </citation>
    <scope>NUCLEOTIDE SEQUENCE</scope>
    <source>
        <strain evidence="1">P08H-3</strain>
    </source>
</reference>
<dbReference type="Proteomes" id="UP001208570">
    <property type="component" value="Unassembled WGS sequence"/>
</dbReference>